<comment type="pathway">
    <text evidence="1 8">Amino-acid biosynthesis; L-histidine biosynthesis; L-histidine from 5-phospho-alpha-D-ribose 1-diphosphate: step 8/9.</text>
</comment>
<name>A0A1S2MBP5_9BACI</name>
<comment type="similarity">
    <text evidence="2 8">Belongs to the PHP hydrolase family. HisK subfamily.</text>
</comment>
<evidence type="ECO:0000313" key="11">
    <source>
        <dbReference type="Proteomes" id="UP000180057"/>
    </source>
</evidence>
<keyword evidence="11" id="KW-1185">Reference proteome</keyword>
<dbReference type="InterPro" id="IPR016195">
    <property type="entry name" value="Pol/histidinol_Pase-like"/>
</dbReference>
<dbReference type="PANTHER" id="PTHR21039:SF0">
    <property type="entry name" value="HISTIDINOL-PHOSPHATASE"/>
    <property type="match status" value="1"/>
</dbReference>
<comment type="catalytic activity">
    <reaction evidence="7 8">
        <text>L-histidinol phosphate + H2O = L-histidinol + phosphate</text>
        <dbReference type="Rhea" id="RHEA:14465"/>
        <dbReference type="ChEBI" id="CHEBI:15377"/>
        <dbReference type="ChEBI" id="CHEBI:43474"/>
        <dbReference type="ChEBI" id="CHEBI:57699"/>
        <dbReference type="ChEBI" id="CHEBI:57980"/>
        <dbReference type="EC" id="3.1.3.15"/>
    </reaction>
</comment>
<dbReference type="InterPro" id="IPR004013">
    <property type="entry name" value="PHP_dom"/>
</dbReference>
<dbReference type="Pfam" id="PF02811">
    <property type="entry name" value="PHP"/>
    <property type="match status" value="1"/>
</dbReference>
<gene>
    <name evidence="10" type="ORF">BKP45_05905</name>
</gene>
<reference evidence="10 11" key="1">
    <citation type="submission" date="2016-10" db="EMBL/GenBank/DDBJ databases">
        <title>Draft genome sequences of four alkaliphilic bacteria belonging to the Anaerobacillus genus.</title>
        <authorList>
            <person name="Bassil N.M."/>
            <person name="Lloyd J.R."/>
        </authorList>
    </citation>
    <scope>NUCLEOTIDE SEQUENCE [LARGE SCALE GENOMIC DNA]</scope>
    <source>
        <strain evidence="10 11">DSM 22531</strain>
    </source>
</reference>
<dbReference type="RefSeq" id="WP_071388763.1">
    <property type="nucleotide sequence ID" value="NZ_MLQS01000001.1"/>
</dbReference>
<evidence type="ECO:0000313" key="10">
    <source>
        <dbReference type="EMBL" id="OIJ22202.1"/>
    </source>
</evidence>
<evidence type="ECO:0000256" key="4">
    <source>
        <dbReference type="ARBA" id="ARBA00022605"/>
    </source>
</evidence>
<accession>A0A1S2MBP5</accession>
<dbReference type="Gene3D" id="3.20.20.140">
    <property type="entry name" value="Metal-dependent hydrolases"/>
    <property type="match status" value="1"/>
</dbReference>
<dbReference type="SUPFAM" id="SSF89550">
    <property type="entry name" value="PHP domain-like"/>
    <property type="match status" value="1"/>
</dbReference>
<dbReference type="Proteomes" id="UP000180057">
    <property type="component" value="Unassembled WGS sequence"/>
</dbReference>
<dbReference type="EMBL" id="MLQS01000001">
    <property type="protein sequence ID" value="OIJ22202.1"/>
    <property type="molecule type" value="Genomic_DNA"/>
</dbReference>
<evidence type="ECO:0000256" key="2">
    <source>
        <dbReference type="ARBA" id="ARBA00009152"/>
    </source>
</evidence>
<evidence type="ECO:0000256" key="3">
    <source>
        <dbReference type="ARBA" id="ARBA00013085"/>
    </source>
</evidence>
<dbReference type="GO" id="GO:0004401">
    <property type="term" value="F:histidinol-phosphatase activity"/>
    <property type="evidence" value="ECO:0007669"/>
    <property type="project" value="UniProtKB-UniRule"/>
</dbReference>
<dbReference type="InterPro" id="IPR010140">
    <property type="entry name" value="Histidinol_P_phosphatase_HisJ"/>
</dbReference>
<sequence>MYMLDFHHHTNHSFDSKAVMEDVCKNAITKGIKEICFTEHFSLNFQSPTNGHINLTNYFSDIKSCQEKFQDQLLIRKGLEICEPHLLKDLYCKTFEPLELDFILGSVHNINNRTLRETLEKKQLAGYKDYFQEVYEMVSIADIDVVAHLDLMKRYAYEEFGLYDFTEYREILEAILSKIIERNLGIEINTSGLRTSLNESLPSINIVKLYKELGGEILTVGSDSHSPDSVGSFIKEAIEMAKECGFTYVFSFDKRKAIPHKI</sequence>
<dbReference type="STRING" id="472963.BKP45_05905"/>
<evidence type="ECO:0000256" key="8">
    <source>
        <dbReference type="RuleBase" id="RU366003"/>
    </source>
</evidence>
<keyword evidence="4 8" id="KW-0028">Amino-acid biosynthesis</keyword>
<dbReference type="PANTHER" id="PTHR21039">
    <property type="entry name" value="HISTIDINOL PHOSPHATASE-RELATED"/>
    <property type="match status" value="1"/>
</dbReference>
<organism evidence="10 11">
    <name type="scientific">Anaerobacillus alkalidiazotrophicus</name>
    <dbReference type="NCBI Taxonomy" id="472963"/>
    <lineage>
        <taxon>Bacteria</taxon>
        <taxon>Bacillati</taxon>
        <taxon>Bacillota</taxon>
        <taxon>Bacilli</taxon>
        <taxon>Bacillales</taxon>
        <taxon>Bacillaceae</taxon>
        <taxon>Anaerobacillus</taxon>
    </lineage>
</organism>
<evidence type="ECO:0000256" key="5">
    <source>
        <dbReference type="ARBA" id="ARBA00022801"/>
    </source>
</evidence>
<evidence type="ECO:0000256" key="6">
    <source>
        <dbReference type="ARBA" id="ARBA00023102"/>
    </source>
</evidence>
<keyword evidence="6 8" id="KW-0368">Histidine biosynthesis</keyword>
<feature type="domain" description="PHP" evidence="9">
    <location>
        <begin position="5"/>
        <end position="191"/>
    </location>
</feature>
<dbReference type="OrthoDB" id="9775255at2"/>
<proteinExistence type="inferred from homology"/>
<evidence type="ECO:0000256" key="1">
    <source>
        <dbReference type="ARBA" id="ARBA00004970"/>
    </source>
</evidence>
<dbReference type="AlphaFoldDB" id="A0A1S2MBP5"/>
<evidence type="ECO:0000259" key="9">
    <source>
        <dbReference type="Pfam" id="PF02811"/>
    </source>
</evidence>
<keyword evidence="5 8" id="KW-0378">Hydrolase</keyword>
<dbReference type="GO" id="GO:0000105">
    <property type="term" value="P:L-histidine biosynthetic process"/>
    <property type="evidence" value="ECO:0007669"/>
    <property type="project" value="UniProtKB-UniRule"/>
</dbReference>
<dbReference type="GO" id="GO:0005737">
    <property type="term" value="C:cytoplasm"/>
    <property type="evidence" value="ECO:0007669"/>
    <property type="project" value="TreeGrafter"/>
</dbReference>
<dbReference type="EC" id="3.1.3.15" evidence="3 8"/>
<evidence type="ECO:0000256" key="7">
    <source>
        <dbReference type="ARBA" id="ARBA00049158"/>
    </source>
</evidence>
<protein>
    <recommendedName>
        <fullName evidence="3 8">Histidinol-phosphatase</fullName>
        <shortName evidence="8">HolPase</shortName>
        <ecNumber evidence="3 8">3.1.3.15</ecNumber>
    </recommendedName>
</protein>
<dbReference type="UniPathway" id="UPA00031">
    <property type="reaction ID" value="UER00013"/>
</dbReference>
<comment type="caution">
    <text evidence="10">The sequence shown here is derived from an EMBL/GenBank/DDBJ whole genome shotgun (WGS) entry which is preliminary data.</text>
</comment>
<dbReference type="NCBIfam" id="TIGR01856">
    <property type="entry name" value="hisJ_fam"/>
    <property type="match status" value="1"/>
</dbReference>